<name>A0A8S5NGI8_9CAUD</name>
<dbReference type="EMBL" id="BK015170">
    <property type="protein sequence ID" value="DAD93949.1"/>
    <property type="molecule type" value="Genomic_DNA"/>
</dbReference>
<organism evidence="1">
    <name type="scientific">Siphoviridae sp. ctRg81</name>
    <dbReference type="NCBI Taxonomy" id="2826336"/>
    <lineage>
        <taxon>Viruses</taxon>
        <taxon>Duplodnaviria</taxon>
        <taxon>Heunggongvirae</taxon>
        <taxon>Uroviricota</taxon>
        <taxon>Caudoviricetes</taxon>
    </lineage>
</organism>
<dbReference type="InterPro" id="IPR038996">
    <property type="entry name" value="Gp14"/>
</dbReference>
<sequence length="240" mass="24888">MGKYDQYAGEDLDVPLYEGQGSSFGFSKITSDAANGLGSFGLGFSMGHNAVNGIVAPILAFRQAKQQKQLYKIQGEISKLQAQSFRTAAEDVLKRAQQEVAAVTYRAGQTKATTRVAQAARGVALGTGNTAEVMASHDIAKEMQVNQILANAVAESFGYRRRAVNYSNNAIALNAQAKNISPWASAVATGMSILMNPNGAKGNPLDPNSGSTGSGYLDNVVSIGKLFTSGAGGMSGGAGV</sequence>
<protein>
    <submittedName>
        <fullName evidence="1">Uncharacterized protein</fullName>
    </submittedName>
</protein>
<accession>A0A8S5NGI8</accession>
<proteinExistence type="predicted"/>
<evidence type="ECO:0000313" key="1">
    <source>
        <dbReference type="EMBL" id="DAD93949.1"/>
    </source>
</evidence>
<reference evidence="1" key="1">
    <citation type="journal article" date="2021" name="Proc. Natl. Acad. Sci. U.S.A.">
        <title>A Catalog of Tens of Thousands of Viruses from Human Metagenomes Reveals Hidden Associations with Chronic Diseases.</title>
        <authorList>
            <person name="Tisza M.J."/>
            <person name="Buck C.B."/>
        </authorList>
    </citation>
    <scope>NUCLEOTIDE SEQUENCE</scope>
    <source>
        <strain evidence="1">CtRg81</strain>
    </source>
</reference>
<dbReference type="Pfam" id="PF24072">
    <property type="entry name" value="T7_gp14"/>
    <property type="match status" value="1"/>
</dbReference>